<dbReference type="PANTHER" id="PTHR12100">
    <property type="entry name" value="SEC10"/>
    <property type="match status" value="1"/>
</dbReference>
<dbReference type="RefSeq" id="XP_024663585.1">
    <property type="nucleotide sequence ID" value="XM_024807817.1"/>
</dbReference>
<dbReference type="GO" id="GO:0006893">
    <property type="term" value="P:Golgi to plasma membrane transport"/>
    <property type="evidence" value="ECO:0007669"/>
    <property type="project" value="TreeGrafter"/>
</dbReference>
<dbReference type="PANTHER" id="PTHR12100:SF1">
    <property type="entry name" value="RECYCLIN-1"/>
    <property type="match status" value="1"/>
</dbReference>
<dbReference type="AlphaFoldDB" id="A0A2T0FFA2"/>
<dbReference type="GeneID" id="36515008"/>
<keyword evidence="3" id="KW-1185">Reference proteome</keyword>
<feature type="domain" description="Exocyst complex component Sec10-like alpha-helical bundle" evidence="1">
    <location>
        <begin position="144"/>
        <end position="757"/>
    </location>
</feature>
<dbReference type="InterPro" id="IPR009976">
    <property type="entry name" value="Sec10-like"/>
</dbReference>
<accession>A0A2T0FFA2</accession>
<proteinExistence type="predicted"/>
<evidence type="ECO:0000313" key="2">
    <source>
        <dbReference type="EMBL" id="PRT53639.1"/>
    </source>
</evidence>
<dbReference type="OrthoDB" id="5554140at2759"/>
<evidence type="ECO:0000313" key="3">
    <source>
        <dbReference type="Proteomes" id="UP000238350"/>
    </source>
</evidence>
<sequence>MDTFAALIPDAGPVLVAAVPTRLAPQFNGALSKGTQVLALAMDYSEVDVVLKLAQVSRPLRALATHENFWSQYLDKLGVDVSNRSNPDILDTTTAFNVLDAGYYESAYSTVLRIMRLVGIYYENSELITKDFANPADQARIIVLAKKLSCLDEWAPADQQRKLENLYNTGETLKQNALDEFQAKVDAGNRAGLTPLVELLVMLHAGDKLVKFYLSKLELPEPVSLLEIDGVSLPALERLQTRATEVTNYLNSKAKEIDEIFGSRLPVYQGVLEKVFEENIMMLVNSLCQEEKETGPEEYFAFVPQCYHVLNKQIDRLEPCQNVGGDVQNKARKLLQTYMEVEIETFLDQQSESFLELANGKVSQWATKIAEQEHIYEQITLQNVPGSQEKSNFLRSFKKVLMIGGDADTKQENSITEFETQAKVMDSKLKGIETLFSLELTLSIIAVARTAIRRAREFANLSGPLGQSAKKRAEELFVDLVGIIGDKHIYLGFQSALNTLNQYDPKKYGRLVASGEGGDDIMTVEPLAIFAELVNIGDLIQQTIHMFFEQELAAPKIVDRHDFVAPSVNTKRRFEQMLDKWVADGLSRGIDVLIEQIDFVLMTVQLASDYNPLPGSPPEVGATGAAKQVISLVKSHVYLLVGSTEKSVLDVFQQEVGLRLYHSLCKHIKRQTISQEGAIRLISDMNYYYEFILSLRQRQLYPYYEALKQISQLFLIDSADGRQIGVAISDMSRFKCVLSSDELVEFVRRRRDWPVVKPKVERVLYGFGECIIS</sequence>
<dbReference type="Proteomes" id="UP000238350">
    <property type="component" value="Unassembled WGS sequence"/>
</dbReference>
<reference evidence="2 3" key="1">
    <citation type="submission" date="2017-04" db="EMBL/GenBank/DDBJ databases">
        <title>Genome sequencing of [Candida] sorbophila.</title>
        <authorList>
            <person name="Ahn J.O."/>
        </authorList>
    </citation>
    <scope>NUCLEOTIDE SEQUENCE [LARGE SCALE GENOMIC DNA]</scope>
    <source>
        <strain evidence="2 3">DS02</strain>
    </source>
</reference>
<evidence type="ECO:0000259" key="1">
    <source>
        <dbReference type="Pfam" id="PF07393"/>
    </source>
</evidence>
<dbReference type="STRING" id="45607.A0A2T0FFA2"/>
<gene>
    <name evidence="2" type="ORF">B9G98_01259</name>
</gene>
<organism evidence="2 3">
    <name type="scientific">Wickerhamiella sorbophila</name>
    <dbReference type="NCBI Taxonomy" id="45607"/>
    <lineage>
        <taxon>Eukaryota</taxon>
        <taxon>Fungi</taxon>
        <taxon>Dikarya</taxon>
        <taxon>Ascomycota</taxon>
        <taxon>Saccharomycotina</taxon>
        <taxon>Dipodascomycetes</taxon>
        <taxon>Dipodascales</taxon>
        <taxon>Trichomonascaceae</taxon>
        <taxon>Wickerhamiella</taxon>
    </lineage>
</organism>
<name>A0A2T0FFA2_9ASCO</name>
<dbReference type="GO" id="GO:0000145">
    <property type="term" value="C:exocyst"/>
    <property type="evidence" value="ECO:0007669"/>
    <property type="project" value="TreeGrafter"/>
</dbReference>
<dbReference type="Pfam" id="PF07393">
    <property type="entry name" value="Sec10_HB"/>
    <property type="match status" value="1"/>
</dbReference>
<protein>
    <submittedName>
        <fullName evidence="2">F-box protein pof6</fullName>
    </submittedName>
</protein>
<comment type="caution">
    <text evidence="2">The sequence shown here is derived from an EMBL/GenBank/DDBJ whole genome shotgun (WGS) entry which is preliminary data.</text>
</comment>
<dbReference type="InterPro" id="IPR048627">
    <property type="entry name" value="Sec10_HB"/>
</dbReference>
<dbReference type="GO" id="GO:0006887">
    <property type="term" value="P:exocytosis"/>
    <property type="evidence" value="ECO:0007669"/>
    <property type="project" value="TreeGrafter"/>
</dbReference>
<dbReference type="EMBL" id="NDIQ01000001">
    <property type="protein sequence ID" value="PRT53639.1"/>
    <property type="molecule type" value="Genomic_DNA"/>
</dbReference>